<name>A0ABW5A8V2_9RHOB</name>
<sequence>MPEAEAKTAPAVAPDQPPAAAPTGLLKPPLLALCYMGTSVIIALTQGLGMSLISANATQISGVLGATSQEMTWLLAAYLAPTASLTLMVFKLRAQYGLRNFAEVAIAVFVAVAALQLFFADTLQSALVLRFLAGVTAAPLSSLAFLYMMDPLAPKLRLSLGVSVALTALFISTPVAGLLSPILLETGSMTTTYLLEMGLGMICFGLIYMLPLPSPPREKVLHWVDLVSYGFIATGLGSLAVVGYLGVSYWWVETPWLGWVLAGGLLCGLISVLMELNRKNPFIDVRWLTSPEMLHFAGVLLLFRLILSEQSAGAVGFFRAMGLQTEQLSGFYLVVLLSMIVAGATSAVIMRPDRHALLQGIALVLLAIGSMMCANVTVLTRPEQLYASQILIGFSSGLYLPPTMANGLIVTFRRGAHNLLSFVIVFLTTQRIGAIIGAALFNSLVTLREQYHSHAIVQRLSSVDPLVSERLSQYAGQLRSTITDPIIRSAEGVSLLGTAATRQANALAYGDAFFVSGCLALVALAALLFQEGRKRYKARRQAAVAAPTPA</sequence>
<reference evidence="9" key="1">
    <citation type="journal article" date="2019" name="Int. J. Syst. Evol. Microbiol.">
        <title>The Global Catalogue of Microorganisms (GCM) 10K type strain sequencing project: providing services to taxonomists for standard genome sequencing and annotation.</title>
        <authorList>
            <consortium name="The Broad Institute Genomics Platform"/>
            <consortium name="The Broad Institute Genome Sequencing Center for Infectious Disease"/>
            <person name="Wu L."/>
            <person name="Ma J."/>
        </authorList>
    </citation>
    <scope>NUCLEOTIDE SEQUENCE [LARGE SCALE GENOMIC DNA]</scope>
    <source>
        <strain evidence="9">CCUG 55131</strain>
    </source>
</reference>
<feature type="transmembrane region" description="Helical" evidence="6">
    <location>
        <begin position="390"/>
        <end position="412"/>
    </location>
</feature>
<keyword evidence="9" id="KW-1185">Reference proteome</keyword>
<feature type="transmembrane region" description="Helical" evidence="6">
    <location>
        <begin position="256"/>
        <end position="274"/>
    </location>
</feature>
<accession>A0ABW5A8V2</accession>
<feature type="transmembrane region" description="Helical" evidence="6">
    <location>
        <begin position="356"/>
        <end position="378"/>
    </location>
</feature>
<protein>
    <submittedName>
        <fullName evidence="8">MFS transporter</fullName>
    </submittedName>
</protein>
<keyword evidence="4 6" id="KW-1133">Transmembrane helix</keyword>
<dbReference type="Proteomes" id="UP001597413">
    <property type="component" value="Unassembled WGS sequence"/>
</dbReference>
<gene>
    <name evidence="8" type="ORF">ACFSM0_11595</name>
</gene>
<feature type="transmembrane region" description="Helical" evidence="6">
    <location>
        <begin position="223"/>
        <end position="250"/>
    </location>
</feature>
<keyword evidence="5 6" id="KW-0472">Membrane</keyword>
<keyword evidence="3 6" id="KW-0812">Transmembrane</keyword>
<dbReference type="PANTHER" id="PTHR23501:SF191">
    <property type="entry name" value="VACUOLAR BASIC AMINO ACID TRANSPORTER 4"/>
    <property type="match status" value="1"/>
</dbReference>
<dbReference type="Gene3D" id="1.20.1250.20">
    <property type="entry name" value="MFS general substrate transporter like domains"/>
    <property type="match status" value="1"/>
</dbReference>
<dbReference type="RefSeq" id="WP_377390479.1">
    <property type="nucleotide sequence ID" value="NZ_JBHUIX010000011.1"/>
</dbReference>
<evidence type="ECO:0000256" key="6">
    <source>
        <dbReference type="SAM" id="Phobius"/>
    </source>
</evidence>
<comment type="caution">
    <text evidence="8">The sequence shown here is derived from an EMBL/GenBank/DDBJ whole genome shotgun (WGS) entry which is preliminary data.</text>
</comment>
<feature type="transmembrane region" description="Helical" evidence="6">
    <location>
        <begin position="126"/>
        <end position="148"/>
    </location>
</feature>
<evidence type="ECO:0000313" key="9">
    <source>
        <dbReference type="Proteomes" id="UP001597413"/>
    </source>
</evidence>
<evidence type="ECO:0000256" key="3">
    <source>
        <dbReference type="ARBA" id="ARBA00022692"/>
    </source>
</evidence>
<proteinExistence type="predicted"/>
<feature type="transmembrane region" description="Helical" evidence="6">
    <location>
        <begin position="190"/>
        <end position="211"/>
    </location>
</feature>
<feature type="domain" description="Major facilitator superfamily (MFS) profile" evidence="7">
    <location>
        <begin position="35"/>
        <end position="535"/>
    </location>
</feature>
<feature type="transmembrane region" description="Helical" evidence="6">
    <location>
        <begin position="30"/>
        <end position="53"/>
    </location>
</feature>
<evidence type="ECO:0000259" key="7">
    <source>
        <dbReference type="PROSITE" id="PS50850"/>
    </source>
</evidence>
<dbReference type="EMBL" id="JBHUIX010000011">
    <property type="protein sequence ID" value="MFD2174738.1"/>
    <property type="molecule type" value="Genomic_DNA"/>
</dbReference>
<feature type="transmembrane region" description="Helical" evidence="6">
    <location>
        <begin position="330"/>
        <end position="349"/>
    </location>
</feature>
<evidence type="ECO:0000256" key="5">
    <source>
        <dbReference type="ARBA" id="ARBA00023136"/>
    </source>
</evidence>
<feature type="transmembrane region" description="Helical" evidence="6">
    <location>
        <begin position="419"/>
        <end position="441"/>
    </location>
</feature>
<dbReference type="PANTHER" id="PTHR23501">
    <property type="entry name" value="MAJOR FACILITATOR SUPERFAMILY"/>
    <property type="match status" value="1"/>
</dbReference>
<evidence type="ECO:0000256" key="4">
    <source>
        <dbReference type="ARBA" id="ARBA00022989"/>
    </source>
</evidence>
<evidence type="ECO:0000256" key="1">
    <source>
        <dbReference type="ARBA" id="ARBA00004127"/>
    </source>
</evidence>
<dbReference type="SUPFAM" id="SSF103473">
    <property type="entry name" value="MFS general substrate transporter"/>
    <property type="match status" value="1"/>
</dbReference>
<keyword evidence="2" id="KW-0813">Transport</keyword>
<evidence type="ECO:0000313" key="8">
    <source>
        <dbReference type="EMBL" id="MFD2174738.1"/>
    </source>
</evidence>
<feature type="transmembrane region" description="Helical" evidence="6">
    <location>
        <begin position="160"/>
        <end position="184"/>
    </location>
</feature>
<dbReference type="InterPro" id="IPR020846">
    <property type="entry name" value="MFS_dom"/>
</dbReference>
<feature type="transmembrane region" description="Helical" evidence="6">
    <location>
        <begin position="102"/>
        <end position="120"/>
    </location>
</feature>
<comment type="subcellular location">
    <subcellularLocation>
        <location evidence="1">Endomembrane system</location>
        <topology evidence="1">Multi-pass membrane protein</topology>
    </subcellularLocation>
</comment>
<feature type="transmembrane region" description="Helical" evidence="6">
    <location>
        <begin position="506"/>
        <end position="529"/>
    </location>
</feature>
<evidence type="ECO:0000256" key="2">
    <source>
        <dbReference type="ARBA" id="ARBA00022448"/>
    </source>
</evidence>
<dbReference type="InterPro" id="IPR036259">
    <property type="entry name" value="MFS_trans_sf"/>
</dbReference>
<organism evidence="8 9">
    <name type="scientific">Rhodobacter lacus</name>
    <dbReference type="NCBI Taxonomy" id="1641972"/>
    <lineage>
        <taxon>Bacteria</taxon>
        <taxon>Pseudomonadati</taxon>
        <taxon>Pseudomonadota</taxon>
        <taxon>Alphaproteobacteria</taxon>
        <taxon>Rhodobacterales</taxon>
        <taxon>Rhodobacter group</taxon>
        <taxon>Rhodobacter</taxon>
    </lineage>
</organism>
<feature type="transmembrane region" description="Helical" evidence="6">
    <location>
        <begin position="73"/>
        <end position="90"/>
    </location>
</feature>
<dbReference type="PROSITE" id="PS50850">
    <property type="entry name" value="MFS"/>
    <property type="match status" value="1"/>
</dbReference>